<sequence length="257" mass="29938">MLTIIHCPKMDEYTPSMEDYNLRFNYIPGETNVVADAFSWRSDYEIDFVAQKSKTSDLIYSNSKDVSRIRIPNDNVQVQIKKWNLVGIARQRSQRTPGNREKRLGREKIHWRNMTHRITEYIEICQVRQRSKVRTGKAPGHLRPLEISTAKWESIGMDFIIGLSMNNNNNNDAIMAIDDRFTKRIAHVGLNPYVQYHGILWDITSDRDIKFTSKFWQSCVKLTGTKQRMTAAYQQRTDGQVERINAIVAAYLRSYVG</sequence>
<comment type="caution">
    <text evidence="2">The sequence shown here is derived from an EMBL/GenBank/DDBJ whole genome shotgun (WGS) entry which is preliminary data.</text>
</comment>
<evidence type="ECO:0000313" key="3">
    <source>
        <dbReference type="Proteomes" id="UP000237271"/>
    </source>
</evidence>
<accession>A0A2P4XGA0</accession>
<evidence type="ECO:0000313" key="2">
    <source>
        <dbReference type="EMBL" id="POM64580.1"/>
    </source>
</evidence>
<dbReference type="InterPro" id="IPR050951">
    <property type="entry name" value="Retrovirus_Pol_polyprotein"/>
</dbReference>
<dbReference type="OrthoDB" id="3268967at2759"/>
<proteinExistence type="predicted"/>
<dbReference type="GO" id="GO:0015074">
    <property type="term" value="P:DNA integration"/>
    <property type="evidence" value="ECO:0007669"/>
    <property type="project" value="InterPro"/>
</dbReference>
<gene>
    <name evidence="2" type="ORF">PHPALM_19871</name>
</gene>
<dbReference type="Gene3D" id="3.30.420.10">
    <property type="entry name" value="Ribonuclease H-like superfamily/Ribonuclease H"/>
    <property type="match status" value="1"/>
</dbReference>
<dbReference type="Proteomes" id="UP000237271">
    <property type="component" value="Unassembled WGS sequence"/>
</dbReference>
<dbReference type="InterPro" id="IPR012337">
    <property type="entry name" value="RNaseH-like_sf"/>
</dbReference>
<evidence type="ECO:0000259" key="1">
    <source>
        <dbReference type="PROSITE" id="PS50994"/>
    </source>
</evidence>
<keyword evidence="3" id="KW-1185">Reference proteome</keyword>
<dbReference type="InterPro" id="IPR001584">
    <property type="entry name" value="Integrase_cat-core"/>
</dbReference>
<dbReference type="PANTHER" id="PTHR37984">
    <property type="entry name" value="PROTEIN CBG26694"/>
    <property type="match status" value="1"/>
</dbReference>
<protein>
    <submittedName>
        <fullName evidence="2">Retrotransposon protein, Ty3-gypsy sub-class</fullName>
    </submittedName>
</protein>
<dbReference type="EMBL" id="NCKW01011076">
    <property type="protein sequence ID" value="POM64580.1"/>
    <property type="molecule type" value="Genomic_DNA"/>
</dbReference>
<name>A0A2P4XGA0_9STRA</name>
<dbReference type="SUPFAM" id="SSF53098">
    <property type="entry name" value="Ribonuclease H-like"/>
    <property type="match status" value="1"/>
</dbReference>
<dbReference type="GO" id="GO:0003676">
    <property type="term" value="F:nucleic acid binding"/>
    <property type="evidence" value="ECO:0007669"/>
    <property type="project" value="InterPro"/>
</dbReference>
<dbReference type="AlphaFoldDB" id="A0A2P4XGA0"/>
<dbReference type="PROSITE" id="PS50994">
    <property type="entry name" value="INTEGRASE"/>
    <property type="match status" value="1"/>
</dbReference>
<feature type="domain" description="Integrase catalytic" evidence="1">
    <location>
        <begin position="135"/>
        <end position="257"/>
    </location>
</feature>
<dbReference type="InterPro" id="IPR036397">
    <property type="entry name" value="RNaseH_sf"/>
</dbReference>
<organism evidence="2 3">
    <name type="scientific">Phytophthora palmivora</name>
    <dbReference type="NCBI Taxonomy" id="4796"/>
    <lineage>
        <taxon>Eukaryota</taxon>
        <taxon>Sar</taxon>
        <taxon>Stramenopiles</taxon>
        <taxon>Oomycota</taxon>
        <taxon>Peronosporomycetes</taxon>
        <taxon>Peronosporales</taxon>
        <taxon>Peronosporaceae</taxon>
        <taxon>Phytophthora</taxon>
    </lineage>
</organism>
<reference evidence="2 3" key="1">
    <citation type="journal article" date="2017" name="Genome Biol. Evol.">
        <title>Phytophthora megakarya and P. palmivora, closely related causal agents of cacao black pod rot, underwent increases in genome sizes and gene numbers by different mechanisms.</title>
        <authorList>
            <person name="Ali S.S."/>
            <person name="Shao J."/>
            <person name="Lary D.J."/>
            <person name="Kronmiller B."/>
            <person name="Shen D."/>
            <person name="Strem M.D."/>
            <person name="Amoako-Attah I."/>
            <person name="Akrofi A.Y."/>
            <person name="Begoude B.A."/>
            <person name="Ten Hoopen G.M."/>
            <person name="Coulibaly K."/>
            <person name="Kebe B.I."/>
            <person name="Melnick R.L."/>
            <person name="Guiltinan M.J."/>
            <person name="Tyler B.M."/>
            <person name="Meinhardt L.W."/>
            <person name="Bailey B.A."/>
        </authorList>
    </citation>
    <scope>NUCLEOTIDE SEQUENCE [LARGE SCALE GENOMIC DNA]</scope>
    <source>
        <strain evidence="3">sbr112.9</strain>
    </source>
</reference>
<dbReference type="PANTHER" id="PTHR37984:SF15">
    <property type="entry name" value="INTEGRASE CATALYTIC DOMAIN-CONTAINING PROTEIN"/>
    <property type="match status" value="1"/>
</dbReference>